<comment type="function">
    <text evidence="4">Transfers an acetyl group from acetyl-CoA to L-homoserine, forming acetyl-L-homoserine.</text>
</comment>
<dbReference type="PANTHER" id="PTHR20919">
    <property type="entry name" value="HOMOSERINE O-SUCCINYLTRANSFERASE"/>
    <property type="match status" value="1"/>
</dbReference>
<feature type="active site" description="Proton acceptor" evidence="4">
    <location>
        <position position="228"/>
    </location>
</feature>
<keyword evidence="4" id="KW-0486">Methionine biosynthesis</keyword>
<dbReference type="GO" id="GO:0004414">
    <property type="term" value="F:homoserine O-acetyltransferase activity"/>
    <property type="evidence" value="ECO:0007669"/>
    <property type="project" value="UniProtKB-EC"/>
</dbReference>
<feature type="binding site" evidence="4">
    <location>
        <position position="152"/>
    </location>
    <ligand>
        <name>substrate</name>
    </ligand>
</feature>
<dbReference type="Pfam" id="PF04204">
    <property type="entry name" value="HTS"/>
    <property type="match status" value="1"/>
</dbReference>
<evidence type="ECO:0000256" key="4">
    <source>
        <dbReference type="HAMAP-Rule" id="MF_00295"/>
    </source>
</evidence>
<comment type="similarity">
    <text evidence="4">Belongs to the MetA family.</text>
</comment>
<dbReference type="EC" id="2.3.1.31" evidence="4"/>
<name>A0A3F3H0F7_9LACO</name>
<feature type="site" description="Important for acyl-CoA specificity" evidence="4">
    <location>
        <position position="100"/>
    </location>
</feature>
<dbReference type="PIRSF" id="PIRSF000450">
    <property type="entry name" value="H_ser_succinyltr"/>
    <property type="match status" value="1"/>
</dbReference>
<dbReference type="GO" id="GO:0008899">
    <property type="term" value="F:homoserine O-succinyltransferase activity"/>
    <property type="evidence" value="ECO:0007669"/>
    <property type="project" value="UniProtKB-UniRule"/>
</dbReference>
<evidence type="ECO:0000256" key="5">
    <source>
        <dbReference type="PIRSR" id="PIRSR000450-1"/>
    </source>
</evidence>
<gene>
    <name evidence="6" type="primary">metA</name>
    <name evidence="4" type="synonym">metAA</name>
    <name evidence="6" type="ORF">FTRO_0060780</name>
</gene>
<evidence type="ECO:0000256" key="3">
    <source>
        <dbReference type="ARBA" id="ARBA00023315"/>
    </source>
</evidence>
<dbReference type="GO" id="GO:0005737">
    <property type="term" value="C:cytoplasm"/>
    <property type="evidence" value="ECO:0007669"/>
    <property type="project" value="UniProtKB-SubCell"/>
</dbReference>
<sequence length="301" mass="34766">MTANAKNGFLHQKQAWQNQKLIQPLQILVWNLMPTKENTEEQFLSLLNDLDQDVELTFLYACSHHFKTVPKDAVADCYACWHQIKDQNFDGLILTGAPVEQLPFEDVDYWQEFLTIKDWAKDHVGQTINACWSAQAALYQDFGIKKRRLPAKLFGIYEAKQLAQETATEKSGLTAGLSNFKTPQSRYSESVIDVDDLPADLQVLLTNDQAGPLLLHSAERKQTYLTGHSEYQTKTLDAEYRRDLAKHLAIHEPANYYPEGYYDRGEEIENTWTASSRQLYQNWLNLIVNKEKNYDRQEITL</sequence>
<evidence type="ECO:0000256" key="2">
    <source>
        <dbReference type="ARBA" id="ARBA00022679"/>
    </source>
</evidence>
<evidence type="ECO:0000256" key="1">
    <source>
        <dbReference type="ARBA" id="ARBA00022605"/>
    </source>
</evidence>
<comment type="caution">
    <text evidence="4">Lacks conserved residue(s) required for the propagation of feature annotation.</text>
</comment>
<dbReference type="UniPathway" id="UPA00051">
    <property type="reaction ID" value="UER00074"/>
</dbReference>
<organism evidence="6">
    <name type="scientific">Fructobacillus tropaeoli</name>
    <dbReference type="NCBI Taxonomy" id="709323"/>
    <lineage>
        <taxon>Bacteria</taxon>
        <taxon>Bacillati</taxon>
        <taxon>Bacillota</taxon>
        <taxon>Bacilli</taxon>
        <taxon>Lactobacillales</taxon>
        <taxon>Lactobacillaceae</taxon>
        <taxon>Fructobacillus</taxon>
    </lineage>
</organism>
<protein>
    <recommendedName>
        <fullName evidence="4">Homoserine O-acetyltransferase</fullName>
        <shortName evidence="4">HAT</shortName>
        <ecNumber evidence="4">2.3.1.31</ecNumber>
    </recommendedName>
    <alternativeName>
        <fullName evidence="4">Homoserine transacetylase</fullName>
        <shortName evidence="4">HTA</shortName>
    </alternativeName>
</protein>
<dbReference type="RefSeq" id="WP_059393991.1">
    <property type="nucleotide sequence ID" value="NZ_BOJU01000004.1"/>
</dbReference>
<dbReference type="SUPFAM" id="SSF52317">
    <property type="entry name" value="Class I glutamine amidotransferase-like"/>
    <property type="match status" value="1"/>
</dbReference>
<dbReference type="EMBL" id="DF968083">
    <property type="protein sequence ID" value="GAP04621.1"/>
    <property type="molecule type" value="Genomic_DNA"/>
</dbReference>
<feature type="binding site" evidence="4">
    <location>
        <position position="185"/>
    </location>
    <ligand>
        <name>substrate</name>
    </ligand>
</feature>
<feature type="site" description="Important for substrate specificity" evidence="4">
    <location>
        <position position="185"/>
    </location>
</feature>
<keyword evidence="3 4" id="KW-0012">Acyltransferase</keyword>
<dbReference type="PANTHER" id="PTHR20919:SF0">
    <property type="entry name" value="HOMOSERINE O-SUCCINYLTRANSFERASE"/>
    <property type="match status" value="1"/>
</dbReference>
<feature type="active site" evidence="4">
    <location>
        <position position="230"/>
    </location>
</feature>
<dbReference type="GO" id="GO:0009086">
    <property type="term" value="P:methionine biosynthetic process"/>
    <property type="evidence" value="ECO:0007669"/>
    <property type="project" value="UniProtKB-UniRule"/>
</dbReference>
<dbReference type="Gene3D" id="3.40.50.880">
    <property type="match status" value="1"/>
</dbReference>
<evidence type="ECO:0000313" key="6">
    <source>
        <dbReference type="EMBL" id="GAP04621.1"/>
    </source>
</evidence>
<dbReference type="STRING" id="709323.GCA_001047135_01175"/>
<keyword evidence="1 4" id="KW-0028">Amino-acid biosynthesis</keyword>
<dbReference type="InterPro" id="IPR029062">
    <property type="entry name" value="Class_I_gatase-like"/>
</dbReference>
<dbReference type="AlphaFoldDB" id="A0A3F3H0F7"/>
<dbReference type="InterPro" id="IPR033752">
    <property type="entry name" value="MetA_family"/>
</dbReference>
<reference evidence="6" key="1">
    <citation type="journal article" date="2015" name="BMC Genomics">
        <title>Comparative genomics of Fructobacillus spp. and Leuconostoc spp. reveals niche-specific evolution of Fructobacillus spp.</title>
        <authorList>
            <person name="Endo A."/>
            <person name="Tanizawa Y."/>
            <person name="Tanaka N."/>
            <person name="Maeno S."/>
            <person name="Kumar H."/>
            <person name="Shiwa Y."/>
            <person name="Okada S."/>
            <person name="Yoshikawa H."/>
            <person name="Dicks L."/>
            <person name="Nakagawa J."/>
            <person name="Arita M."/>
        </authorList>
    </citation>
    <scope>NUCLEOTIDE SEQUENCE [LARGE SCALE GENOMIC DNA]</scope>
    <source>
        <strain evidence="6">F214-1</strain>
    </source>
</reference>
<comment type="pathway">
    <text evidence="4">Amino-acid biosynthesis; L-methionine biosynthesis via de novo pathway; O-acetyl-L-homoserine from L-homoserine: step 1/1.</text>
</comment>
<feature type="active site" description="Acyl-thioester intermediate" evidence="4 5">
    <location>
        <position position="131"/>
    </location>
</feature>
<comment type="catalytic activity">
    <reaction evidence="4">
        <text>L-homoserine + acetyl-CoA = O-acetyl-L-homoserine + CoA</text>
        <dbReference type="Rhea" id="RHEA:13701"/>
        <dbReference type="ChEBI" id="CHEBI:57287"/>
        <dbReference type="ChEBI" id="CHEBI:57288"/>
        <dbReference type="ChEBI" id="CHEBI:57476"/>
        <dbReference type="ChEBI" id="CHEBI:57716"/>
        <dbReference type="EC" id="2.3.1.31"/>
    </reaction>
</comment>
<comment type="subcellular location">
    <subcellularLocation>
        <location evidence="4">Cytoplasm</location>
    </subcellularLocation>
</comment>
<feature type="binding site" evidence="4">
    <location>
        <position position="242"/>
    </location>
    <ligand>
        <name>substrate</name>
    </ligand>
</feature>
<proteinExistence type="inferred from homology"/>
<dbReference type="Proteomes" id="UP000064514">
    <property type="component" value="Unassembled WGS sequence"/>
</dbReference>
<keyword evidence="2 4" id="KW-0808">Transferase</keyword>
<dbReference type="HAMAP" id="MF_00295">
    <property type="entry name" value="MetA_acyltransf"/>
    <property type="match status" value="1"/>
</dbReference>
<keyword evidence="4" id="KW-0963">Cytoplasm</keyword>
<accession>A0A3F3H0F7</accession>